<dbReference type="Proteomes" id="UP000267003">
    <property type="component" value="Unassembled WGS sequence"/>
</dbReference>
<reference evidence="2" key="1">
    <citation type="submission" date="2018-09" db="EMBL/GenBank/DDBJ databases">
        <authorList>
            <person name="Livingstone P.G."/>
            <person name="Whitworth D.E."/>
        </authorList>
    </citation>
    <scope>NUCLEOTIDE SEQUENCE [LARGE SCALE GENOMIC DNA]</scope>
    <source>
        <strain evidence="2">AB050A</strain>
    </source>
</reference>
<evidence type="ECO:0000313" key="1">
    <source>
        <dbReference type="EMBL" id="RKH62021.1"/>
    </source>
</evidence>
<organism evidence="1 2">
    <name type="scientific">Corallococcus aberystwythensis</name>
    <dbReference type="NCBI Taxonomy" id="2316722"/>
    <lineage>
        <taxon>Bacteria</taxon>
        <taxon>Pseudomonadati</taxon>
        <taxon>Myxococcota</taxon>
        <taxon>Myxococcia</taxon>
        <taxon>Myxococcales</taxon>
        <taxon>Cystobacterineae</taxon>
        <taxon>Myxococcaceae</taxon>
        <taxon>Corallococcus</taxon>
    </lineage>
</organism>
<dbReference type="RefSeq" id="WP_120557528.1">
    <property type="nucleotide sequence ID" value="NZ_RAWK01000140.1"/>
</dbReference>
<dbReference type="AlphaFoldDB" id="A0A3A8Q3J7"/>
<dbReference type="EMBL" id="RAWK01000140">
    <property type="protein sequence ID" value="RKH62021.1"/>
    <property type="molecule type" value="Genomic_DNA"/>
</dbReference>
<gene>
    <name evidence="1" type="ORF">D7W81_22915</name>
</gene>
<protein>
    <recommendedName>
        <fullName evidence="3">Circularly permuted type 2 ATP-grasp protein</fullName>
    </recommendedName>
</protein>
<accession>A0A3A8Q3J7</accession>
<keyword evidence="2" id="KW-1185">Reference proteome</keyword>
<proteinExistence type="predicted"/>
<dbReference type="OrthoDB" id="5522351at2"/>
<comment type="caution">
    <text evidence="1">The sequence shown here is derived from an EMBL/GenBank/DDBJ whole genome shotgun (WGS) entry which is preliminary data.</text>
</comment>
<evidence type="ECO:0008006" key="3">
    <source>
        <dbReference type="Google" id="ProtNLM"/>
    </source>
</evidence>
<sequence length="451" mass="50396">MIGEFNEAFLAALEEGWTPARDVTAQASTMAAIHDLDSPMYEKSQFAHPLLFSQAEFVELSQACRALLSAQLKLIGHLIDTRSQEGLLDLLRMPRRLSRFIHWDNLRHGDATIGRMDVVPTRQGYFFCEFNIFPGVGGGEAYEGSRAATEALGFPRAGLMDSPLRDLAVLYAEECRKRSLRRVVILDSKGHSGLGYPRQEYLKRYLEELNPGVQVHILDEVSYPEAWLKREEAERTLIHRMFTYEEVTDGFVFLEKLWASGAVLTNGFEPELRMSKRFLALLCEPDHQALFSAEEVAAIQKYLPHAFSLSEANLADALRDKAGLVFKIDDSSSYGGSGVLMGADWSADVLEQKLREAGIERWICQRVVEAETVRLRAGGDTAPAEYRLVLGFYSYGGRTNGFLVRGSRTSKVVNITSGGKLGWAFVVSEEGRQAFIRHARGRAEDVTSRSA</sequence>
<evidence type="ECO:0000313" key="2">
    <source>
        <dbReference type="Proteomes" id="UP000267003"/>
    </source>
</evidence>
<name>A0A3A8Q3J7_9BACT</name>
<dbReference type="SUPFAM" id="SSF56059">
    <property type="entry name" value="Glutathione synthetase ATP-binding domain-like"/>
    <property type="match status" value="1"/>
</dbReference>